<feature type="region of interest" description="Disordered" evidence="6">
    <location>
        <begin position="1"/>
        <end position="68"/>
    </location>
</feature>
<dbReference type="AlphaFoldDB" id="A0A507CDA0"/>
<evidence type="ECO:0000256" key="3">
    <source>
        <dbReference type="ARBA" id="ARBA00022692"/>
    </source>
</evidence>
<feature type="compositionally biased region" description="Acidic residues" evidence="6">
    <location>
        <begin position="275"/>
        <end position="284"/>
    </location>
</feature>
<dbReference type="GeneID" id="42003259"/>
<organism evidence="9 10">
    <name type="scientific">Synchytrium microbalum</name>
    <dbReference type="NCBI Taxonomy" id="1806994"/>
    <lineage>
        <taxon>Eukaryota</taxon>
        <taxon>Fungi</taxon>
        <taxon>Fungi incertae sedis</taxon>
        <taxon>Chytridiomycota</taxon>
        <taxon>Chytridiomycota incertae sedis</taxon>
        <taxon>Chytridiomycetes</taxon>
        <taxon>Synchytriales</taxon>
        <taxon>Synchytriaceae</taxon>
        <taxon>Synchytrium</taxon>
    </lineage>
</organism>
<protein>
    <recommendedName>
        <fullName evidence="8">Amino acid transporter transmembrane domain-containing protein</fullName>
    </recommendedName>
</protein>
<feature type="transmembrane region" description="Helical" evidence="7">
    <location>
        <begin position="687"/>
        <end position="709"/>
    </location>
</feature>
<feature type="transmembrane region" description="Helical" evidence="7">
    <location>
        <begin position="393"/>
        <end position="414"/>
    </location>
</feature>
<comment type="similarity">
    <text evidence="2">Belongs to the amino acid/polyamine transporter 2 family.</text>
</comment>
<feature type="transmembrane region" description="Helical" evidence="7">
    <location>
        <begin position="499"/>
        <end position="521"/>
    </location>
</feature>
<feature type="transmembrane region" description="Helical" evidence="7">
    <location>
        <begin position="456"/>
        <end position="479"/>
    </location>
</feature>
<dbReference type="Pfam" id="PF01490">
    <property type="entry name" value="Aa_trans"/>
    <property type="match status" value="1"/>
</dbReference>
<evidence type="ECO:0000259" key="8">
    <source>
        <dbReference type="Pfam" id="PF01490"/>
    </source>
</evidence>
<feature type="transmembrane region" description="Helical" evidence="7">
    <location>
        <begin position="647"/>
        <end position="666"/>
    </location>
</feature>
<reference evidence="9 10" key="1">
    <citation type="journal article" date="2019" name="Sci. Rep.">
        <title>Comparative genomics of chytrid fungi reveal insights into the obligate biotrophic and pathogenic lifestyle of Synchytrium endobioticum.</title>
        <authorList>
            <person name="van de Vossenberg B.T.L.H."/>
            <person name="Warris S."/>
            <person name="Nguyen H.D.T."/>
            <person name="van Gent-Pelzer M.P.E."/>
            <person name="Joly D.L."/>
            <person name="van de Geest H.C."/>
            <person name="Bonants P.J.M."/>
            <person name="Smith D.S."/>
            <person name="Levesque C.A."/>
            <person name="van der Lee T.A.J."/>
        </authorList>
    </citation>
    <scope>NUCLEOTIDE SEQUENCE [LARGE SCALE GENOMIC DNA]</scope>
    <source>
        <strain evidence="9 10">JEL517</strain>
    </source>
</reference>
<keyword evidence="5 7" id="KW-0472">Membrane</keyword>
<feature type="domain" description="Amino acid transporter transmembrane" evidence="8">
    <location>
        <begin position="315"/>
        <end position="704"/>
    </location>
</feature>
<evidence type="ECO:0000256" key="6">
    <source>
        <dbReference type="SAM" id="MobiDB-lite"/>
    </source>
</evidence>
<feature type="transmembrane region" description="Helical" evidence="7">
    <location>
        <begin position="623"/>
        <end position="641"/>
    </location>
</feature>
<proteinExistence type="inferred from homology"/>
<dbReference type="PANTHER" id="PTHR22950">
    <property type="entry name" value="AMINO ACID TRANSPORTER"/>
    <property type="match status" value="1"/>
</dbReference>
<feature type="compositionally biased region" description="Polar residues" evidence="6">
    <location>
        <begin position="23"/>
        <end position="39"/>
    </location>
</feature>
<dbReference type="RefSeq" id="XP_031025986.1">
    <property type="nucleotide sequence ID" value="XM_031167962.1"/>
</dbReference>
<evidence type="ECO:0000256" key="2">
    <source>
        <dbReference type="ARBA" id="ARBA00008066"/>
    </source>
</evidence>
<comment type="subcellular location">
    <subcellularLocation>
        <location evidence="1">Membrane</location>
        <topology evidence="1">Multi-pass membrane protein</topology>
    </subcellularLocation>
</comment>
<dbReference type="GO" id="GO:0015179">
    <property type="term" value="F:L-amino acid transmembrane transporter activity"/>
    <property type="evidence" value="ECO:0007669"/>
    <property type="project" value="TreeGrafter"/>
</dbReference>
<feature type="compositionally biased region" description="Basic and acidic residues" evidence="6">
    <location>
        <begin position="197"/>
        <end position="212"/>
    </location>
</feature>
<dbReference type="GO" id="GO:0005774">
    <property type="term" value="C:vacuolar membrane"/>
    <property type="evidence" value="ECO:0007669"/>
    <property type="project" value="TreeGrafter"/>
</dbReference>
<keyword evidence="4 7" id="KW-1133">Transmembrane helix</keyword>
<dbReference type="PANTHER" id="PTHR22950:SF666">
    <property type="entry name" value="VACUOLAR AMINO ACID TRANSPORTER 4"/>
    <property type="match status" value="1"/>
</dbReference>
<dbReference type="STRING" id="1806994.A0A507CDA0"/>
<evidence type="ECO:0000256" key="4">
    <source>
        <dbReference type="ARBA" id="ARBA00022989"/>
    </source>
</evidence>
<keyword evidence="10" id="KW-1185">Reference proteome</keyword>
<feature type="transmembrane region" description="Helical" evidence="7">
    <location>
        <begin position="533"/>
        <end position="556"/>
    </location>
</feature>
<sequence>MDPRWPDKPAAYPPVASPHNRRVVSNSNGLPIPQSSALPTDTMARSLPRAIPSAASRRQPIDSDDFDENTALLPSKASAHQASSFSDRIRKEASFKAEFSKKSAIPSSFANPTLAEVPYVGSYSGRAVFGSRPIDDTLTEGDVAKVVAEHLVGIDEQALSSSPGLLDATFNSHTLHGGDTTSEIYKWVERRLVPNEATRQRRNSDPIRDVRFRSPSPETDHPILTASALREPGMFRRFYLRNQARKHGRPEPSILTRNFVDFLALFGYYGGDVEPEDDSDDDDIPPTGETAPLLSGQSPLRRTNSFATAVSNLGGTSAKKTFFLLMKAFIGTGVLFLPKAFAEGGMLFSSLVMIFIGALTLHCMILLVDTSRQVGGSFGDLGYKLVGPWMRDVVLWSIALSQMGFCTAYFIFVAKSLRDLAMLATACKVILPDIFFIILQLVIYIPLSFVRRIKGFAITSLIADVFILLGLAYIFTYDISVIAMRGLAKGVVLGVNVEGFNVMIGTSLFAFEGIALIVPVAEAMKRPNQFSSTLTVCIVSVGSIFLASGILGYAAFGNKLETVVWLNMPKSDPTVLGLQFLYALAILLSFPLTVYPSIRITESMLFLPIYSGKTQPRIKYLKNLYRTVLVAFLAFLSFVGSNQLDKIVALVGSLACIPLSFIYPTLFHLVLKRQHGGKLTAEQIKDAGILIFGIVICVYNTSITVASFFDRDPDVPVDRCRT</sequence>
<evidence type="ECO:0000256" key="5">
    <source>
        <dbReference type="ARBA" id="ARBA00023136"/>
    </source>
</evidence>
<keyword evidence="3 7" id="KW-0812">Transmembrane</keyword>
<name>A0A507CDA0_9FUNG</name>
<feature type="transmembrane region" description="Helical" evidence="7">
    <location>
        <begin position="420"/>
        <end position="444"/>
    </location>
</feature>
<evidence type="ECO:0000313" key="10">
    <source>
        <dbReference type="Proteomes" id="UP000319731"/>
    </source>
</evidence>
<feature type="region of interest" description="Disordered" evidence="6">
    <location>
        <begin position="197"/>
        <end position="222"/>
    </location>
</feature>
<feature type="region of interest" description="Disordered" evidence="6">
    <location>
        <begin position="275"/>
        <end position="299"/>
    </location>
</feature>
<feature type="transmembrane region" description="Helical" evidence="7">
    <location>
        <begin position="347"/>
        <end position="368"/>
    </location>
</feature>
<evidence type="ECO:0000313" key="9">
    <source>
        <dbReference type="EMBL" id="TPX35513.1"/>
    </source>
</evidence>
<evidence type="ECO:0000256" key="1">
    <source>
        <dbReference type="ARBA" id="ARBA00004141"/>
    </source>
</evidence>
<dbReference type="Proteomes" id="UP000319731">
    <property type="component" value="Unassembled WGS sequence"/>
</dbReference>
<gene>
    <name evidence="9" type="ORF">SmJEL517_g02034</name>
</gene>
<dbReference type="EMBL" id="QEAO01000008">
    <property type="protein sequence ID" value="TPX35513.1"/>
    <property type="molecule type" value="Genomic_DNA"/>
</dbReference>
<feature type="transmembrane region" description="Helical" evidence="7">
    <location>
        <begin position="576"/>
        <end position="595"/>
    </location>
</feature>
<dbReference type="InterPro" id="IPR013057">
    <property type="entry name" value="AA_transpt_TM"/>
</dbReference>
<comment type="caution">
    <text evidence="9">The sequence shown here is derived from an EMBL/GenBank/DDBJ whole genome shotgun (WGS) entry which is preliminary data.</text>
</comment>
<accession>A0A507CDA0</accession>
<dbReference type="OrthoDB" id="1684102at2759"/>
<evidence type="ECO:0000256" key="7">
    <source>
        <dbReference type="SAM" id="Phobius"/>
    </source>
</evidence>